<sequence>MPHEMNIYRTFREYHLHYELWLTGISCVLNGTLIYLVLTTRNSVMRSYGWIVLMSVAGDLIYTFVNIVTMEVVEVKGGVSFFITLGPFEHTGYPYNFLMASLFLGALYTTVFTLGMQFVYRYFALCRNPLTVAEFAGMYFSGVFSMFAIALLSFFAFRDMSEEDTELLKGHPAYTYDTPIYMAVDPGSVHSRLHIAFSQSTVICVYAVIIYTGRKINAKLRDVSTDMSESTRAAHKQLNKVMIIQASYPAVVLGLPILVATLCIQLRVDVLWAGLYLVPSASLIPMANAITVMLVIPSFRNRLLGKLQKSGKIKGVSGSKAFSTELKPNMSSML</sequence>
<dbReference type="OrthoDB" id="5845950at2759"/>
<evidence type="ECO:0000313" key="2">
    <source>
        <dbReference type="EMBL" id="CAD5233495.1"/>
    </source>
</evidence>
<comment type="caution">
    <text evidence="2">The sequence shown here is derived from an EMBL/GenBank/DDBJ whole genome shotgun (WGS) entry which is preliminary data.</text>
</comment>
<feature type="transmembrane region" description="Helical" evidence="1">
    <location>
        <begin position="193"/>
        <end position="211"/>
    </location>
</feature>
<proteinExistence type="predicted"/>
<evidence type="ECO:0000256" key="1">
    <source>
        <dbReference type="SAM" id="Phobius"/>
    </source>
</evidence>
<keyword evidence="1" id="KW-0472">Membrane</keyword>
<feature type="transmembrane region" description="Helical" evidence="1">
    <location>
        <begin position="274"/>
        <end position="296"/>
    </location>
</feature>
<dbReference type="Proteomes" id="UP000659654">
    <property type="component" value="Unassembled WGS sequence"/>
</dbReference>
<reference evidence="2" key="1">
    <citation type="submission" date="2020-09" db="EMBL/GenBank/DDBJ databases">
        <authorList>
            <person name="Kikuchi T."/>
        </authorList>
    </citation>
    <scope>NUCLEOTIDE SEQUENCE</scope>
    <source>
        <strain evidence="2">Ka4C1</strain>
    </source>
</reference>
<dbReference type="AlphaFoldDB" id="A0A7I8X469"/>
<feature type="transmembrane region" description="Helical" evidence="1">
    <location>
        <begin position="132"/>
        <end position="157"/>
    </location>
</feature>
<feature type="transmembrane region" description="Helical" evidence="1">
    <location>
        <begin position="246"/>
        <end position="268"/>
    </location>
</feature>
<feature type="transmembrane region" description="Helical" evidence="1">
    <location>
        <begin position="20"/>
        <end position="38"/>
    </location>
</feature>
<gene>
    <name evidence="2" type="ORF">BXYJ_LOCUS13586</name>
</gene>
<keyword evidence="1" id="KW-0812">Transmembrane</keyword>
<dbReference type="EMBL" id="CAJFCV020000006">
    <property type="protein sequence ID" value="CAG9128679.1"/>
    <property type="molecule type" value="Genomic_DNA"/>
</dbReference>
<dbReference type="InterPro" id="IPR019428">
    <property type="entry name" value="7TM_GPCR_serpentine_rcpt_Str"/>
</dbReference>
<keyword evidence="1" id="KW-1133">Transmembrane helix</keyword>
<name>A0A7I8X469_BURXY</name>
<protein>
    <submittedName>
        <fullName evidence="2">(pine wood nematode) hypothetical protein</fullName>
    </submittedName>
</protein>
<accession>A0A7I8X469</accession>
<dbReference type="SUPFAM" id="SSF81321">
    <property type="entry name" value="Family A G protein-coupled receptor-like"/>
    <property type="match status" value="1"/>
</dbReference>
<feature type="transmembrane region" description="Helical" evidence="1">
    <location>
        <begin position="50"/>
        <end position="73"/>
    </location>
</feature>
<dbReference type="PANTHER" id="PTHR22943">
    <property type="entry name" value="7-TRANSMEMBRANE DOMAIN RECEPTOR C.ELEGANS"/>
    <property type="match status" value="1"/>
</dbReference>
<dbReference type="PANTHER" id="PTHR22943:SF248">
    <property type="entry name" value="SEVEN TM RECEPTOR"/>
    <property type="match status" value="1"/>
</dbReference>
<feature type="transmembrane region" description="Helical" evidence="1">
    <location>
        <begin position="93"/>
        <end position="120"/>
    </location>
</feature>
<evidence type="ECO:0000313" key="3">
    <source>
        <dbReference type="Proteomes" id="UP000659654"/>
    </source>
</evidence>
<keyword evidence="3" id="KW-1185">Reference proteome</keyword>
<dbReference type="Pfam" id="PF10326">
    <property type="entry name" value="7TM_GPCR_Str"/>
    <property type="match status" value="1"/>
</dbReference>
<organism evidence="2 3">
    <name type="scientific">Bursaphelenchus xylophilus</name>
    <name type="common">Pinewood nematode worm</name>
    <name type="synonym">Aphelenchoides xylophilus</name>
    <dbReference type="NCBI Taxonomy" id="6326"/>
    <lineage>
        <taxon>Eukaryota</taxon>
        <taxon>Metazoa</taxon>
        <taxon>Ecdysozoa</taxon>
        <taxon>Nematoda</taxon>
        <taxon>Chromadorea</taxon>
        <taxon>Rhabditida</taxon>
        <taxon>Tylenchina</taxon>
        <taxon>Tylenchomorpha</taxon>
        <taxon>Aphelenchoidea</taxon>
        <taxon>Aphelenchoididae</taxon>
        <taxon>Bursaphelenchus</taxon>
    </lineage>
</organism>
<dbReference type="EMBL" id="CAJFDI010000006">
    <property type="protein sequence ID" value="CAD5233495.1"/>
    <property type="molecule type" value="Genomic_DNA"/>
</dbReference>
<dbReference type="Proteomes" id="UP000582659">
    <property type="component" value="Unassembled WGS sequence"/>
</dbReference>